<keyword evidence="2" id="KW-1015">Disulfide bond</keyword>
<keyword evidence="1 4" id="KW-0732">Signal</keyword>
<feature type="signal peptide" evidence="4">
    <location>
        <begin position="1"/>
        <end position="21"/>
    </location>
</feature>
<dbReference type="RefSeq" id="XP_013791298.1">
    <property type="nucleotide sequence ID" value="XM_013935844.2"/>
</dbReference>
<reference evidence="7" key="1">
    <citation type="submission" date="2025-08" db="UniProtKB">
        <authorList>
            <consortium name="RefSeq"/>
        </authorList>
    </citation>
    <scope>IDENTIFICATION</scope>
    <source>
        <tissue evidence="7">Muscle</tissue>
    </source>
</reference>
<dbReference type="InterPro" id="IPR032104">
    <property type="entry name" value="Spaetzle"/>
</dbReference>
<evidence type="ECO:0000313" key="6">
    <source>
        <dbReference type="Proteomes" id="UP000694941"/>
    </source>
</evidence>
<evidence type="ECO:0000256" key="4">
    <source>
        <dbReference type="SAM" id="SignalP"/>
    </source>
</evidence>
<dbReference type="InterPro" id="IPR029034">
    <property type="entry name" value="Cystine-knot_cytokine"/>
</dbReference>
<evidence type="ECO:0000313" key="7">
    <source>
        <dbReference type="RefSeq" id="XP_013791298.1"/>
    </source>
</evidence>
<keyword evidence="3" id="KW-0325">Glycoprotein</keyword>
<dbReference type="Pfam" id="PF16077">
    <property type="entry name" value="Spaetzle"/>
    <property type="match status" value="1"/>
</dbReference>
<dbReference type="Proteomes" id="UP000694941">
    <property type="component" value="Unplaced"/>
</dbReference>
<accession>A0ABM1BYW9</accession>
<dbReference type="PANTHER" id="PTHR23199">
    <property type="entry name" value="NEUROTROPHIN 1-RELATED"/>
    <property type="match status" value="1"/>
</dbReference>
<feature type="chain" id="PRO_5046017874" evidence="4">
    <location>
        <begin position="22"/>
        <end position="200"/>
    </location>
</feature>
<evidence type="ECO:0000256" key="2">
    <source>
        <dbReference type="ARBA" id="ARBA00023157"/>
    </source>
</evidence>
<dbReference type="SUPFAM" id="SSF57501">
    <property type="entry name" value="Cystine-knot cytokines"/>
    <property type="match status" value="1"/>
</dbReference>
<sequence length="200" mass="23150">MNVYNFLMLLIVAATMKSVKCWSIENQSPLLYNLPPPIPVNCSEDATYCENVEYYPEDLIAWAVGTKYREFFQQSERVSEPPLRNESDVLVCDGKKLTVYPKAVKDEERNWQYLVNTVYHRQPIEVNKCREEDFSYCKAQNNLPPGYTIKCVNRTFKQKMVVIRDGQPFTGSFSFPHDCKCYILKSDTGDEPDPNNSTTD</sequence>
<proteinExistence type="predicted"/>
<evidence type="ECO:0000259" key="5">
    <source>
        <dbReference type="Pfam" id="PF16077"/>
    </source>
</evidence>
<evidence type="ECO:0000256" key="1">
    <source>
        <dbReference type="ARBA" id="ARBA00022729"/>
    </source>
</evidence>
<organism evidence="6 7">
    <name type="scientific">Limulus polyphemus</name>
    <name type="common">Atlantic horseshoe crab</name>
    <dbReference type="NCBI Taxonomy" id="6850"/>
    <lineage>
        <taxon>Eukaryota</taxon>
        <taxon>Metazoa</taxon>
        <taxon>Ecdysozoa</taxon>
        <taxon>Arthropoda</taxon>
        <taxon>Chelicerata</taxon>
        <taxon>Merostomata</taxon>
        <taxon>Xiphosura</taxon>
        <taxon>Limulidae</taxon>
        <taxon>Limulus</taxon>
    </lineage>
</organism>
<feature type="domain" description="Spaetzle" evidence="5">
    <location>
        <begin position="91"/>
        <end position="183"/>
    </location>
</feature>
<dbReference type="InterPro" id="IPR052444">
    <property type="entry name" value="Spz/Toll_ligand-like"/>
</dbReference>
<dbReference type="PANTHER" id="PTHR23199:SF12">
    <property type="entry name" value="NEUROTROPHIN 1-RELATED"/>
    <property type="match status" value="1"/>
</dbReference>
<gene>
    <name evidence="7" type="primary">LOC106475148</name>
</gene>
<dbReference type="Gene3D" id="2.10.90.10">
    <property type="entry name" value="Cystine-knot cytokines"/>
    <property type="match status" value="1"/>
</dbReference>
<evidence type="ECO:0000256" key="3">
    <source>
        <dbReference type="ARBA" id="ARBA00023180"/>
    </source>
</evidence>
<dbReference type="GeneID" id="106475148"/>
<keyword evidence="6" id="KW-1185">Reference proteome</keyword>
<name>A0ABM1BYW9_LIMPO</name>
<protein>
    <submittedName>
        <fullName evidence="7">Protein spaetzle-like</fullName>
    </submittedName>
</protein>